<dbReference type="InterPro" id="IPR043129">
    <property type="entry name" value="ATPase_NBD"/>
</dbReference>
<dbReference type="SUPFAM" id="SSF53067">
    <property type="entry name" value="Actin-like ATPase domain"/>
    <property type="match status" value="2"/>
</dbReference>
<dbReference type="Proteomes" id="UP000291259">
    <property type="component" value="Chromosome"/>
</dbReference>
<dbReference type="Gene3D" id="3.30.420.40">
    <property type="match status" value="2"/>
</dbReference>
<dbReference type="InterPro" id="IPR050696">
    <property type="entry name" value="FtsA/MreB"/>
</dbReference>
<protein>
    <submittedName>
        <fullName evidence="2">Type IV pilus assembly protein PilM</fullName>
    </submittedName>
</protein>
<name>A0A4V0YH15_9MICO</name>
<feature type="domain" description="SHS2" evidence="1">
    <location>
        <begin position="5"/>
        <end position="173"/>
    </location>
</feature>
<gene>
    <name evidence="2" type="primary">pilM</name>
    <name evidence="2" type="ORF">ET445_07005</name>
</gene>
<evidence type="ECO:0000313" key="2">
    <source>
        <dbReference type="EMBL" id="QAY73131.1"/>
    </source>
</evidence>
<evidence type="ECO:0000259" key="1">
    <source>
        <dbReference type="SMART" id="SM00842"/>
    </source>
</evidence>
<keyword evidence="3" id="KW-1185">Reference proteome</keyword>
<evidence type="ECO:0000313" key="3">
    <source>
        <dbReference type="Proteomes" id="UP000291259"/>
    </source>
</evidence>
<dbReference type="InterPro" id="IPR003494">
    <property type="entry name" value="SHS2_FtsA"/>
</dbReference>
<dbReference type="RefSeq" id="WP_129190089.1">
    <property type="nucleotide sequence ID" value="NZ_CP035491.1"/>
</dbReference>
<dbReference type="SMART" id="SM00842">
    <property type="entry name" value="FtsA"/>
    <property type="match status" value="1"/>
</dbReference>
<sequence>MAKSIVGIDIGNSSVRAAEIGGTQKGKPVLTHYAEVLLPEGAVVGGEVKESNTVATAVRTLWQRGGFTTRDVVLGVGNEKVLARDFTVRKATMAQIRDSLPFEARDVLPMAVTDAVLDFSPTAEAMSEHGPVLKGLLIAAPKDAVLGNVRTVQGAGLKATDVDLIPFALTRAIVTRPGITGTVAVVDIGAETTTTVVVREGVPQFIRIVPTGGNRVTAELLSGLDADPPAAEALKRDLGLRLVDAETPDGREAVGLIASVVREQLASVRNTIAYYQSTRPDEPVTRVLLSGGGAQLKGLAGALSDLARLPVEHVDPLAGVALGRRLERKGLLGDPRHMAVAVGLALGSAA</sequence>
<dbReference type="Pfam" id="PF11104">
    <property type="entry name" value="PilM_2"/>
    <property type="match status" value="1"/>
</dbReference>
<accession>A0A4V0YH15</accession>
<dbReference type="AlphaFoldDB" id="A0A4V0YH15"/>
<dbReference type="Gene3D" id="3.30.1490.300">
    <property type="match status" value="1"/>
</dbReference>
<dbReference type="EMBL" id="CP035491">
    <property type="protein sequence ID" value="QAY73131.1"/>
    <property type="molecule type" value="Genomic_DNA"/>
</dbReference>
<proteinExistence type="predicted"/>
<dbReference type="CDD" id="cd24049">
    <property type="entry name" value="ASKHA_NBD_PilM"/>
    <property type="match status" value="1"/>
</dbReference>
<dbReference type="KEGG" id="agf:ET445_07005"/>
<dbReference type="OrthoDB" id="1926201at2"/>
<dbReference type="PANTHER" id="PTHR32432">
    <property type="entry name" value="CELL DIVISION PROTEIN FTSA-RELATED"/>
    <property type="match status" value="1"/>
</dbReference>
<organism evidence="2 3">
    <name type="scientific">Agromyces protaetiae</name>
    <dbReference type="NCBI Taxonomy" id="2509455"/>
    <lineage>
        <taxon>Bacteria</taxon>
        <taxon>Bacillati</taxon>
        <taxon>Actinomycetota</taxon>
        <taxon>Actinomycetes</taxon>
        <taxon>Micrococcales</taxon>
        <taxon>Microbacteriaceae</taxon>
        <taxon>Agromyces</taxon>
    </lineage>
</organism>
<dbReference type="InterPro" id="IPR005883">
    <property type="entry name" value="PilM"/>
</dbReference>
<dbReference type="PANTHER" id="PTHR32432:SF3">
    <property type="entry name" value="ETHANOLAMINE UTILIZATION PROTEIN EUTJ"/>
    <property type="match status" value="1"/>
</dbReference>
<dbReference type="NCBIfam" id="TIGR01175">
    <property type="entry name" value="pilM"/>
    <property type="match status" value="1"/>
</dbReference>
<dbReference type="PIRSF" id="PIRSF019169">
    <property type="entry name" value="PilM"/>
    <property type="match status" value="1"/>
</dbReference>
<dbReference type="GO" id="GO:0051301">
    <property type="term" value="P:cell division"/>
    <property type="evidence" value="ECO:0007669"/>
    <property type="project" value="InterPro"/>
</dbReference>
<reference evidence="2 3" key="1">
    <citation type="submission" date="2019-01" db="EMBL/GenBank/DDBJ databases">
        <title>Genome sequencing of strain FW100M-8.</title>
        <authorList>
            <person name="Heo J."/>
            <person name="Kim S.-J."/>
            <person name="Kim J.-S."/>
            <person name="Hong S.-B."/>
            <person name="Kwon S.-W."/>
        </authorList>
    </citation>
    <scope>NUCLEOTIDE SEQUENCE [LARGE SCALE GENOMIC DNA]</scope>
    <source>
        <strain evidence="2 3">FW100M-8</strain>
    </source>
</reference>